<dbReference type="AlphaFoldDB" id="A0A4S8L7P8"/>
<reference evidence="2 3" key="1">
    <citation type="journal article" date="2019" name="Nat. Ecol. Evol.">
        <title>Megaphylogeny resolves global patterns of mushroom evolution.</title>
        <authorList>
            <person name="Varga T."/>
            <person name="Krizsan K."/>
            <person name="Foldi C."/>
            <person name="Dima B."/>
            <person name="Sanchez-Garcia M."/>
            <person name="Sanchez-Ramirez S."/>
            <person name="Szollosi G.J."/>
            <person name="Szarkandi J.G."/>
            <person name="Papp V."/>
            <person name="Albert L."/>
            <person name="Andreopoulos W."/>
            <person name="Angelini C."/>
            <person name="Antonin V."/>
            <person name="Barry K.W."/>
            <person name="Bougher N.L."/>
            <person name="Buchanan P."/>
            <person name="Buyck B."/>
            <person name="Bense V."/>
            <person name="Catcheside P."/>
            <person name="Chovatia M."/>
            <person name="Cooper J."/>
            <person name="Damon W."/>
            <person name="Desjardin D."/>
            <person name="Finy P."/>
            <person name="Geml J."/>
            <person name="Haridas S."/>
            <person name="Hughes K."/>
            <person name="Justo A."/>
            <person name="Karasinski D."/>
            <person name="Kautmanova I."/>
            <person name="Kiss B."/>
            <person name="Kocsube S."/>
            <person name="Kotiranta H."/>
            <person name="LaButti K.M."/>
            <person name="Lechner B.E."/>
            <person name="Liimatainen K."/>
            <person name="Lipzen A."/>
            <person name="Lukacs Z."/>
            <person name="Mihaltcheva S."/>
            <person name="Morgado L.N."/>
            <person name="Niskanen T."/>
            <person name="Noordeloos M.E."/>
            <person name="Ohm R.A."/>
            <person name="Ortiz-Santana B."/>
            <person name="Ovrebo C."/>
            <person name="Racz N."/>
            <person name="Riley R."/>
            <person name="Savchenko A."/>
            <person name="Shiryaev A."/>
            <person name="Soop K."/>
            <person name="Spirin V."/>
            <person name="Szebenyi C."/>
            <person name="Tomsovsky M."/>
            <person name="Tulloss R.E."/>
            <person name="Uehling J."/>
            <person name="Grigoriev I.V."/>
            <person name="Vagvolgyi C."/>
            <person name="Papp T."/>
            <person name="Martin F.M."/>
            <person name="Miettinen O."/>
            <person name="Hibbett D.S."/>
            <person name="Nagy L.G."/>
        </authorList>
    </citation>
    <scope>NUCLEOTIDE SEQUENCE [LARGE SCALE GENOMIC DNA]</scope>
    <source>
        <strain evidence="2 3">CBS 962.96</strain>
    </source>
</reference>
<feature type="region of interest" description="Disordered" evidence="1">
    <location>
        <begin position="1"/>
        <end position="24"/>
    </location>
</feature>
<evidence type="ECO:0000256" key="1">
    <source>
        <dbReference type="SAM" id="MobiDB-lite"/>
    </source>
</evidence>
<keyword evidence="3" id="KW-1185">Reference proteome</keyword>
<proteinExistence type="predicted"/>
<protein>
    <submittedName>
        <fullName evidence="2">Uncharacterized protein</fullName>
    </submittedName>
</protein>
<dbReference type="EMBL" id="ML179583">
    <property type="protein sequence ID" value="THU84717.1"/>
    <property type="molecule type" value="Genomic_DNA"/>
</dbReference>
<evidence type="ECO:0000313" key="2">
    <source>
        <dbReference type="EMBL" id="THU84717.1"/>
    </source>
</evidence>
<feature type="compositionally biased region" description="Basic and acidic residues" evidence="1">
    <location>
        <begin position="11"/>
        <end position="24"/>
    </location>
</feature>
<dbReference type="Proteomes" id="UP000297245">
    <property type="component" value="Unassembled WGS sequence"/>
</dbReference>
<evidence type="ECO:0000313" key="3">
    <source>
        <dbReference type="Proteomes" id="UP000297245"/>
    </source>
</evidence>
<name>A0A4S8L7P8_DENBC</name>
<sequence length="229" mass="25452">MLPPSLNFLDSRSKNSSNREKNASTAHESDSWFPDYDLWQEDAYLWFAISGGLRRSYTHDRSREPKASPEVLSVLTRGFPHLERLCGRLLINCLVSGREQLHFMEDVVLLMLLDKRCFDLIHTKVLRFFNISVSTSPITSVTVPTSVTPINLITASDIFTPEEQGFSPTDTSSSVTSALVIASPPAVLCSNEARTQTTSDVLSSISSISVCREAEQNEPAQEGQDRLRG</sequence>
<accession>A0A4S8L7P8</accession>
<organism evidence="2 3">
    <name type="scientific">Dendrothele bispora (strain CBS 962.96)</name>
    <dbReference type="NCBI Taxonomy" id="1314807"/>
    <lineage>
        <taxon>Eukaryota</taxon>
        <taxon>Fungi</taxon>
        <taxon>Dikarya</taxon>
        <taxon>Basidiomycota</taxon>
        <taxon>Agaricomycotina</taxon>
        <taxon>Agaricomycetes</taxon>
        <taxon>Agaricomycetidae</taxon>
        <taxon>Agaricales</taxon>
        <taxon>Agaricales incertae sedis</taxon>
        <taxon>Dendrothele</taxon>
    </lineage>
</organism>
<gene>
    <name evidence="2" type="ORF">K435DRAFT_869987</name>
</gene>